<gene>
    <name evidence="1" type="ORF">KP78_32440</name>
</gene>
<reference evidence="1 2" key="1">
    <citation type="submission" date="2015-01" db="EMBL/GenBank/DDBJ databases">
        <title>Genome sequencing of Jeotgalibacillus soli.</title>
        <authorList>
            <person name="Goh K.M."/>
            <person name="Chan K.-G."/>
            <person name="Yaakop A.S."/>
            <person name="Ee R."/>
            <person name="Gan H.M."/>
            <person name="Chan C.S."/>
        </authorList>
    </citation>
    <scope>NUCLEOTIDE SEQUENCE [LARGE SCALE GENOMIC DNA]</scope>
    <source>
        <strain evidence="1 2">P9</strain>
    </source>
</reference>
<evidence type="ECO:0008006" key="3">
    <source>
        <dbReference type="Google" id="ProtNLM"/>
    </source>
</evidence>
<dbReference type="AlphaFoldDB" id="A0A0C2R1T7"/>
<evidence type="ECO:0000313" key="2">
    <source>
        <dbReference type="Proteomes" id="UP000031938"/>
    </source>
</evidence>
<dbReference type="EMBL" id="JXRP01000019">
    <property type="protein sequence ID" value="KIL44280.1"/>
    <property type="molecule type" value="Genomic_DNA"/>
</dbReference>
<comment type="caution">
    <text evidence="1">The sequence shown here is derived from an EMBL/GenBank/DDBJ whole genome shotgun (WGS) entry which is preliminary data.</text>
</comment>
<proteinExistence type="predicted"/>
<dbReference type="Proteomes" id="UP000031938">
    <property type="component" value="Unassembled WGS sequence"/>
</dbReference>
<accession>A0A0C2R1T7</accession>
<sequence>MEQKWIEKQLTRVFKQYGRTLEEQPLSEQDIKRLVAQVSDRYQTKADGTMDDWLHDIIYSYVTNEN</sequence>
<keyword evidence="2" id="KW-1185">Reference proteome</keyword>
<name>A0A0C2R1T7_9BACL</name>
<dbReference type="OrthoDB" id="2937597at2"/>
<organism evidence="1 2">
    <name type="scientific">Jeotgalibacillus soli</name>
    <dbReference type="NCBI Taxonomy" id="889306"/>
    <lineage>
        <taxon>Bacteria</taxon>
        <taxon>Bacillati</taxon>
        <taxon>Bacillota</taxon>
        <taxon>Bacilli</taxon>
        <taxon>Bacillales</taxon>
        <taxon>Caryophanaceae</taxon>
        <taxon>Jeotgalibacillus</taxon>
    </lineage>
</organism>
<dbReference type="Pfam" id="PF14164">
    <property type="entry name" value="YqzH"/>
    <property type="match status" value="1"/>
</dbReference>
<dbReference type="RefSeq" id="WP_041090173.1">
    <property type="nucleotide sequence ID" value="NZ_JXRP01000019.1"/>
</dbReference>
<evidence type="ECO:0000313" key="1">
    <source>
        <dbReference type="EMBL" id="KIL44280.1"/>
    </source>
</evidence>
<protein>
    <recommendedName>
        <fullName evidence="3">YqzH-like protein</fullName>
    </recommendedName>
</protein>
<dbReference type="InterPro" id="IPR025546">
    <property type="entry name" value="YqzH"/>
</dbReference>
<dbReference type="STRING" id="889306.KP78_32440"/>
<dbReference type="PATRIC" id="fig|889306.3.peg.3258"/>